<protein>
    <submittedName>
        <fullName evidence="3">Putative Hpt domain protein</fullName>
    </submittedName>
</protein>
<keyword evidence="1" id="KW-0902">Two-component regulatory system</keyword>
<keyword evidence="4" id="KW-1185">Reference proteome</keyword>
<dbReference type="KEGG" id="phl:KKY_1901"/>
<dbReference type="eggNOG" id="COG2198">
    <property type="taxonomic scope" value="Bacteria"/>
</dbReference>
<dbReference type="PATRIC" id="fig|1082931.4.peg.1871"/>
<evidence type="ECO:0000256" key="1">
    <source>
        <dbReference type="ARBA" id="ARBA00023012"/>
    </source>
</evidence>
<evidence type="ECO:0000259" key="2">
    <source>
        <dbReference type="Pfam" id="PF01627"/>
    </source>
</evidence>
<evidence type="ECO:0000313" key="4">
    <source>
        <dbReference type="Proteomes" id="UP000008850"/>
    </source>
</evidence>
<dbReference type="Pfam" id="PF01627">
    <property type="entry name" value="Hpt"/>
    <property type="match status" value="1"/>
</dbReference>
<evidence type="ECO:0000313" key="3">
    <source>
        <dbReference type="EMBL" id="AEQ51912.1"/>
    </source>
</evidence>
<dbReference type="SUPFAM" id="SSF47226">
    <property type="entry name" value="Histidine-containing phosphotransfer domain, HPT domain"/>
    <property type="match status" value="1"/>
</dbReference>
<dbReference type="InterPro" id="IPR008207">
    <property type="entry name" value="Sig_transdc_His_kin_Hpt_dom"/>
</dbReference>
<organism evidence="3 4">
    <name type="scientific">Pelagibacterium halotolerans (strain DSM 22347 / JCM 15775 / CGMCC 1.7692 / B2)</name>
    <dbReference type="NCBI Taxonomy" id="1082931"/>
    <lineage>
        <taxon>Bacteria</taxon>
        <taxon>Pseudomonadati</taxon>
        <taxon>Pseudomonadota</taxon>
        <taxon>Alphaproteobacteria</taxon>
        <taxon>Hyphomicrobiales</taxon>
        <taxon>Devosiaceae</taxon>
        <taxon>Pelagibacterium</taxon>
    </lineage>
</organism>
<sequence length="130" mass="14092">MVVEMMEPGRKGGLDSLRVDRTSRPIDLVHLARQTLGDRALECEVLRMFEKQVAIYFERVSAATDPHEITLGLHTLKGAAQGVGAMALASQARAAEIEFARDGKLDEETLADLGMAVSEVCGYICSIVSD</sequence>
<dbReference type="EMBL" id="CP003075">
    <property type="protein sequence ID" value="AEQ51912.1"/>
    <property type="molecule type" value="Genomic_DNA"/>
</dbReference>
<accession>G4REU1</accession>
<dbReference type="InterPro" id="IPR036641">
    <property type="entry name" value="HPT_dom_sf"/>
</dbReference>
<proteinExistence type="predicted"/>
<dbReference type="Gene3D" id="1.20.120.160">
    <property type="entry name" value="HPT domain"/>
    <property type="match status" value="1"/>
</dbReference>
<reference evidence="3 4" key="1">
    <citation type="journal article" date="2012" name="J. Bacteriol.">
        <title>Complete genome sequence of Pelagibacterium halotolerans B2T.</title>
        <authorList>
            <person name="Huo Y.Y."/>
            <person name="Cheng H."/>
            <person name="Han X.F."/>
            <person name="Jiang X.W."/>
            <person name="Sun C."/>
            <person name="Zhang X.Q."/>
            <person name="Zhu X.F."/>
            <person name="Liu Y.F."/>
            <person name="Li P.F."/>
            <person name="Ni P.X."/>
            <person name="Wu M."/>
        </authorList>
    </citation>
    <scope>NUCLEOTIDE SEQUENCE [LARGE SCALE GENOMIC DNA]</scope>
    <source>
        <strain evidence="4">DSM 22347 / JCM 15775 / CGMCC 1.7692 / B2</strain>
    </source>
</reference>
<dbReference type="AlphaFoldDB" id="G4REU1"/>
<dbReference type="Proteomes" id="UP000008850">
    <property type="component" value="Chromosome"/>
</dbReference>
<dbReference type="GO" id="GO:0000160">
    <property type="term" value="P:phosphorelay signal transduction system"/>
    <property type="evidence" value="ECO:0007669"/>
    <property type="project" value="UniProtKB-KW"/>
</dbReference>
<dbReference type="HOGENOM" id="CLU_155085_0_1_5"/>
<gene>
    <name evidence="3" type="ordered locus">KKY_1901</name>
</gene>
<feature type="domain" description="HPt" evidence="2">
    <location>
        <begin position="44"/>
        <end position="111"/>
    </location>
</feature>
<dbReference type="RefSeq" id="WP_014131061.1">
    <property type="nucleotide sequence ID" value="NC_016078.1"/>
</dbReference>
<dbReference type="GO" id="GO:0004672">
    <property type="term" value="F:protein kinase activity"/>
    <property type="evidence" value="ECO:0007669"/>
    <property type="project" value="UniProtKB-ARBA"/>
</dbReference>
<dbReference type="STRING" id="1082931.KKY_1901"/>
<name>G4REU1_PELHB</name>